<name>A0A6A3CDP4_HIBSY</name>
<keyword evidence="2" id="KW-1185">Reference proteome</keyword>
<protein>
    <submittedName>
        <fullName evidence="1">Uncharacterized protein</fullName>
    </submittedName>
</protein>
<reference evidence="1" key="1">
    <citation type="submission" date="2019-09" db="EMBL/GenBank/DDBJ databases">
        <title>Draft genome information of white flower Hibiscus syriacus.</title>
        <authorList>
            <person name="Kim Y.-M."/>
        </authorList>
    </citation>
    <scope>NUCLEOTIDE SEQUENCE [LARGE SCALE GENOMIC DNA]</scope>
    <source>
        <strain evidence="1">YM2019G1</strain>
    </source>
</reference>
<dbReference type="Proteomes" id="UP000436088">
    <property type="component" value="Unassembled WGS sequence"/>
</dbReference>
<evidence type="ECO:0000313" key="2">
    <source>
        <dbReference type="Proteomes" id="UP000436088"/>
    </source>
</evidence>
<evidence type="ECO:0000313" key="1">
    <source>
        <dbReference type="EMBL" id="KAE8727465.1"/>
    </source>
</evidence>
<sequence>MASFGSLKFAIFDREEKKQFRLLVSSKFSILIIVTQYQAHIRGLNAYDRHKKFLNDYGRVSLIEFLVATDALAIFHV</sequence>
<accession>A0A6A3CDP4</accession>
<dbReference type="EMBL" id="VEPZ02000307">
    <property type="protein sequence ID" value="KAE8727465.1"/>
    <property type="molecule type" value="Genomic_DNA"/>
</dbReference>
<comment type="caution">
    <text evidence="1">The sequence shown here is derived from an EMBL/GenBank/DDBJ whole genome shotgun (WGS) entry which is preliminary data.</text>
</comment>
<organism evidence="1 2">
    <name type="scientific">Hibiscus syriacus</name>
    <name type="common">Rose of Sharon</name>
    <dbReference type="NCBI Taxonomy" id="106335"/>
    <lineage>
        <taxon>Eukaryota</taxon>
        <taxon>Viridiplantae</taxon>
        <taxon>Streptophyta</taxon>
        <taxon>Embryophyta</taxon>
        <taxon>Tracheophyta</taxon>
        <taxon>Spermatophyta</taxon>
        <taxon>Magnoliopsida</taxon>
        <taxon>eudicotyledons</taxon>
        <taxon>Gunneridae</taxon>
        <taxon>Pentapetalae</taxon>
        <taxon>rosids</taxon>
        <taxon>malvids</taxon>
        <taxon>Malvales</taxon>
        <taxon>Malvaceae</taxon>
        <taxon>Malvoideae</taxon>
        <taxon>Hibiscus</taxon>
    </lineage>
</organism>
<gene>
    <name evidence="1" type="ORF">F3Y22_tig00005459pilonHSYRG00118</name>
</gene>
<dbReference type="AlphaFoldDB" id="A0A6A3CDP4"/>
<proteinExistence type="predicted"/>